<proteinExistence type="predicted"/>
<evidence type="ECO:0000313" key="1">
    <source>
        <dbReference type="EMBL" id="MPM52767.1"/>
    </source>
</evidence>
<dbReference type="AlphaFoldDB" id="A0A645AID3"/>
<accession>A0A645AID3</accession>
<organism evidence="1">
    <name type="scientific">bioreactor metagenome</name>
    <dbReference type="NCBI Taxonomy" id="1076179"/>
    <lineage>
        <taxon>unclassified sequences</taxon>
        <taxon>metagenomes</taxon>
        <taxon>ecological metagenomes</taxon>
    </lineage>
</organism>
<gene>
    <name evidence="1" type="ORF">SDC9_99529</name>
</gene>
<reference evidence="1" key="1">
    <citation type="submission" date="2019-08" db="EMBL/GenBank/DDBJ databases">
        <authorList>
            <person name="Kucharzyk K."/>
            <person name="Murdoch R.W."/>
            <person name="Higgins S."/>
            <person name="Loffler F."/>
        </authorList>
    </citation>
    <scope>NUCLEOTIDE SEQUENCE</scope>
</reference>
<name>A0A645AID3_9ZZZZ</name>
<dbReference type="EMBL" id="VSSQ01014017">
    <property type="protein sequence ID" value="MPM52767.1"/>
    <property type="molecule type" value="Genomic_DNA"/>
</dbReference>
<protein>
    <submittedName>
        <fullName evidence="1">Uncharacterized protein</fullName>
    </submittedName>
</protein>
<sequence>MTAPDKLNPLSAGRLLSIWRDMAAQEENEAVRGLLCNARVLAESCFLGERRMFDGPEAVLETMTVGEMETLLQRLASKEPSFPTWANPNFDPVRFQTMRRDGHELY</sequence>
<comment type="caution">
    <text evidence="1">The sequence shown here is derived from an EMBL/GenBank/DDBJ whole genome shotgun (WGS) entry which is preliminary data.</text>
</comment>